<sequence length="325" mass="36355">MPLTSGNVMSSAAGGPSLSDLISQASAVAVSSSMPPPVFTAVVSPIGVSAASEKKMPATSIAGETTSARDVTVSDTRGSSSGFLDDGAHLSDDLYLPTIYWDPNVQDKLYQPMWKIAESSRLIFPPVVHHWVERAYPPAESVYVEGLNNENLMNATMVDAVSQPRRLAEIRRRWMHDNNELHQARITIQELMDEKYRLESQLQAAGPRESRFVFEKNKAEDDLKRVTANLAKERILWARDIAEKYRVLAHAKNVQEELERKVVVEAQKVQERYQGLTVELEASNAKVQAKQAELEEREEQLRKLQQVCDSLVSEKNQLVQSSTTH</sequence>
<protein>
    <recommendedName>
        <fullName evidence="4">Transposase (Putative), gypsy type</fullName>
    </recommendedName>
</protein>
<evidence type="ECO:0000256" key="1">
    <source>
        <dbReference type="SAM" id="Coils"/>
    </source>
</evidence>
<dbReference type="Proteomes" id="UP000215914">
    <property type="component" value="Unassembled WGS sequence"/>
</dbReference>
<dbReference type="EMBL" id="MNCJ02000319">
    <property type="protein sequence ID" value="KAF5810866.1"/>
    <property type="molecule type" value="Genomic_DNA"/>
</dbReference>
<evidence type="ECO:0008006" key="4">
    <source>
        <dbReference type="Google" id="ProtNLM"/>
    </source>
</evidence>
<reference evidence="2" key="2">
    <citation type="submission" date="2020-06" db="EMBL/GenBank/DDBJ databases">
        <title>Helianthus annuus Genome sequencing and assembly Release 2.</title>
        <authorList>
            <person name="Gouzy J."/>
            <person name="Langlade N."/>
            <person name="Munos S."/>
        </authorList>
    </citation>
    <scope>NUCLEOTIDE SEQUENCE</scope>
    <source>
        <tissue evidence="2">Leaves</tissue>
    </source>
</reference>
<dbReference type="AlphaFoldDB" id="A0A9K3J8P0"/>
<accession>A0A9K3J8P0</accession>
<reference evidence="2" key="1">
    <citation type="journal article" date="2017" name="Nature">
        <title>The sunflower genome provides insights into oil metabolism, flowering and Asterid evolution.</title>
        <authorList>
            <person name="Badouin H."/>
            <person name="Gouzy J."/>
            <person name="Grassa C.J."/>
            <person name="Murat F."/>
            <person name="Staton S.E."/>
            <person name="Cottret L."/>
            <person name="Lelandais-Briere C."/>
            <person name="Owens G.L."/>
            <person name="Carrere S."/>
            <person name="Mayjonade B."/>
            <person name="Legrand L."/>
            <person name="Gill N."/>
            <person name="Kane N.C."/>
            <person name="Bowers J.E."/>
            <person name="Hubner S."/>
            <person name="Bellec A."/>
            <person name="Berard A."/>
            <person name="Berges H."/>
            <person name="Blanchet N."/>
            <person name="Boniface M.C."/>
            <person name="Brunel D."/>
            <person name="Catrice O."/>
            <person name="Chaidir N."/>
            <person name="Claudel C."/>
            <person name="Donnadieu C."/>
            <person name="Faraut T."/>
            <person name="Fievet G."/>
            <person name="Helmstetter N."/>
            <person name="King M."/>
            <person name="Knapp S.J."/>
            <person name="Lai Z."/>
            <person name="Le Paslier M.C."/>
            <person name="Lippi Y."/>
            <person name="Lorenzon L."/>
            <person name="Mandel J.R."/>
            <person name="Marage G."/>
            <person name="Marchand G."/>
            <person name="Marquand E."/>
            <person name="Bret-Mestries E."/>
            <person name="Morien E."/>
            <person name="Nambeesan S."/>
            <person name="Nguyen T."/>
            <person name="Pegot-Espagnet P."/>
            <person name="Pouilly N."/>
            <person name="Raftis F."/>
            <person name="Sallet E."/>
            <person name="Schiex T."/>
            <person name="Thomas J."/>
            <person name="Vandecasteele C."/>
            <person name="Vares D."/>
            <person name="Vear F."/>
            <person name="Vautrin S."/>
            <person name="Crespi M."/>
            <person name="Mangin B."/>
            <person name="Burke J.M."/>
            <person name="Salse J."/>
            <person name="Munos S."/>
            <person name="Vincourt P."/>
            <person name="Rieseberg L.H."/>
            <person name="Langlade N.B."/>
        </authorList>
    </citation>
    <scope>NUCLEOTIDE SEQUENCE</scope>
    <source>
        <tissue evidence="2">Leaves</tissue>
    </source>
</reference>
<evidence type="ECO:0000313" key="3">
    <source>
        <dbReference type="Proteomes" id="UP000215914"/>
    </source>
</evidence>
<organism evidence="2 3">
    <name type="scientific">Helianthus annuus</name>
    <name type="common">Common sunflower</name>
    <dbReference type="NCBI Taxonomy" id="4232"/>
    <lineage>
        <taxon>Eukaryota</taxon>
        <taxon>Viridiplantae</taxon>
        <taxon>Streptophyta</taxon>
        <taxon>Embryophyta</taxon>
        <taxon>Tracheophyta</taxon>
        <taxon>Spermatophyta</taxon>
        <taxon>Magnoliopsida</taxon>
        <taxon>eudicotyledons</taxon>
        <taxon>Gunneridae</taxon>
        <taxon>Pentapetalae</taxon>
        <taxon>asterids</taxon>
        <taxon>campanulids</taxon>
        <taxon>Asterales</taxon>
        <taxon>Asteraceae</taxon>
        <taxon>Asteroideae</taxon>
        <taxon>Heliantheae alliance</taxon>
        <taxon>Heliantheae</taxon>
        <taxon>Helianthus</taxon>
    </lineage>
</organism>
<keyword evidence="1" id="KW-0175">Coiled coil</keyword>
<comment type="caution">
    <text evidence="2">The sequence shown here is derived from an EMBL/GenBank/DDBJ whole genome shotgun (WGS) entry which is preliminary data.</text>
</comment>
<name>A0A9K3J8P0_HELAN</name>
<gene>
    <name evidence="2" type="ORF">HanXRQr2_Chr04g0174731</name>
</gene>
<evidence type="ECO:0000313" key="2">
    <source>
        <dbReference type="EMBL" id="KAF5810866.1"/>
    </source>
</evidence>
<proteinExistence type="predicted"/>
<keyword evidence="3" id="KW-1185">Reference proteome</keyword>
<feature type="coiled-coil region" evidence="1">
    <location>
        <begin position="266"/>
        <end position="314"/>
    </location>
</feature>
<feature type="coiled-coil region" evidence="1">
    <location>
        <begin position="181"/>
        <end position="236"/>
    </location>
</feature>
<dbReference type="Gramene" id="mRNA:HanXRQr2_Chr04g0174731">
    <property type="protein sequence ID" value="mRNA:HanXRQr2_Chr04g0174731"/>
    <property type="gene ID" value="HanXRQr2_Chr04g0174731"/>
</dbReference>